<accession>A0AA35WSC6</accession>
<dbReference type="Pfam" id="PF02515">
    <property type="entry name" value="CoA_transf_3"/>
    <property type="match status" value="1"/>
</dbReference>
<organism evidence="2 3">
    <name type="scientific">Geodia barretti</name>
    <name type="common">Barrett's horny sponge</name>
    <dbReference type="NCBI Taxonomy" id="519541"/>
    <lineage>
        <taxon>Eukaryota</taxon>
        <taxon>Metazoa</taxon>
        <taxon>Porifera</taxon>
        <taxon>Demospongiae</taxon>
        <taxon>Heteroscleromorpha</taxon>
        <taxon>Tetractinellida</taxon>
        <taxon>Astrophorina</taxon>
        <taxon>Geodiidae</taxon>
        <taxon>Geodia</taxon>
    </lineage>
</organism>
<dbReference type="EMBL" id="CASHTH010002581">
    <property type="protein sequence ID" value="CAI8032063.1"/>
    <property type="molecule type" value="Genomic_DNA"/>
</dbReference>
<keyword evidence="3" id="KW-1185">Reference proteome</keyword>
<dbReference type="GO" id="GO:0003824">
    <property type="term" value="F:catalytic activity"/>
    <property type="evidence" value="ECO:0007669"/>
    <property type="project" value="InterPro"/>
</dbReference>
<comment type="similarity">
    <text evidence="1">Belongs to the CoA-transferase III family.</text>
</comment>
<proteinExistence type="inferred from homology"/>
<dbReference type="Gene3D" id="3.40.50.10540">
    <property type="entry name" value="Crotonobetainyl-coa:carnitine coa-transferase, domain 1"/>
    <property type="match status" value="1"/>
</dbReference>
<name>A0AA35WSC6_GEOBA</name>
<dbReference type="InterPro" id="IPR050509">
    <property type="entry name" value="CoA-transferase_III"/>
</dbReference>
<protein>
    <submittedName>
        <fullName evidence="2">Acetyl-CoA:oxalate CoA-transferase</fullName>
    </submittedName>
</protein>
<evidence type="ECO:0000313" key="2">
    <source>
        <dbReference type="EMBL" id="CAI8032063.1"/>
    </source>
</evidence>
<comment type="caution">
    <text evidence="2">The sequence shown here is derived from an EMBL/GenBank/DDBJ whole genome shotgun (WGS) entry which is preliminary data.</text>
</comment>
<dbReference type="InterPro" id="IPR023606">
    <property type="entry name" value="CoA-Trfase_III_dom_1_sf"/>
</dbReference>
<dbReference type="InterPro" id="IPR003673">
    <property type="entry name" value="CoA-Trfase_fam_III"/>
</dbReference>
<reference evidence="2" key="1">
    <citation type="submission" date="2023-03" db="EMBL/GenBank/DDBJ databases">
        <authorList>
            <person name="Steffen K."/>
            <person name="Cardenas P."/>
        </authorList>
    </citation>
    <scope>NUCLEOTIDE SEQUENCE</scope>
</reference>
<dbReference type="PANTHER" id="PTHR48228">
    <property type="entry name" value="SUCCINYL-COA--D-CITRAMALATE COA-TRANSFERASE"/>
    <property type="match status" value="1"/>
</dbReference>
<evidence type="ECO:0000313" key="3">
    <source>
        <dbReference type="Proteomes" id="UP001174909"/>
    </source>
</evidence>
<dbReference type="InterPro" id="IPR044855">
    <property type="entry name" value="CoA-Trfase_III_dom3_sf"/>
</dbReference>
<dbReference type="Gene3D" id="3.30.1540.10">
    <property type="entry name" value="formyl-coa transferase, domain 3"/>
    <property type="match status" value="1"/>
</dbReference>
<dbReference type="PANTHER" id="PTHR48228:SF5">
    <property type="entry name" value="ALPHA-METHYLACYL-COA RACEMASE"/>
    <property type="match status" value="1"/>
</dbReference>
<dbReference type="Proteomes" id="UP001174909">
    <property type="component" value="Unassembled WGS sequence"/>
</dbReference>
<sequence>MKLEGIRVLDLSRFLPGPHLAMMMADHGADVIKIEDTKSGDPARVIGPAEGGHTVYFRNANRGKRSLAVDLKSEAGREAFMRLAETADVILETFRPGVVDRLGIGYEAVCARAPQIVYASISAFGQSGPYRDRPAHDLSVNALAGIASLSVDGDGKPAMACLPPSDMGGSLMALAGILMALLRRQTTGRGDYLDLSMFDTVVSWTAHVAGRVFADGCAPDPAAERTQGGAAFYRPYRTKDGRYITLGGGEMKFVVNFLEAVGRPDLIPLGREPAGPAQALLHAFLEETFAQRTQAEWVAWFAGRDICFAPVLDLKEAFDDPHLAARGMRERDSDGASHLGIPINTAILREIGYDEAECRALVRDGIIRQSA</sequence>
<dbReference type="SUPFAM" id="SSF89796">
    <property type="entry name" value="CoA-transferase family III (CaiB/BaiF)"/>
    <property type="match status" value="1"/>
</dbReference>
<gene>
    <name evidence="2" type="ORF">GBAR_LOCUS18157</name>
</gene>
<evidence type="ECO:0000256" key="1">
    <source>
        <dbReference type="ARBA" id="ARBA00008383"/>
    </source>
</evidence>
<dbReference type="AlphaFoldDB" id="A0AA35WSC6"/>